<comment type="caution">
    <text evidence="6">The sequence shown here is derived from an EMBL/GenBank/DDBJ whole genome shotgun (WGS) entry which is preliminary data.</text>
</comment>
<dbReference type="PANTHER" id="PTHR32347:SF23">
    <property type="entry name" value="BLL5650 PROTEIN"/>
    <property type="match status" value="1"/>
</dbReference>
<protein>
    <submittedName>
        <fullName evidence="6">Hemolysin D</fullName>
    </submittedName>
</protein>
<evidence type="ECO:0000256" key="3">
    <source>
        <dbReference type="ARBA" id="ARBA00023054"/>
    </source>
</evidence>
<organism evidence="6 7">
    <name type="scientific">Legionella waltersii</name>
    <dbReference type="NCBI Taxonomy" id="66969"/>
    <lineage>
        <taxon>Bacteria</taxon>
        <taxon>Pseudomonadati</taxon>
        <taxon>Pseudomonadota</taxon>
        <taxon>Gammaproteobacteria</taxon>
        <taxon>Legionellales</taxon>
        <taxon>Legionellaceae</taxon>
        <taxon>Legionella</taxon>
    </lineage>
</organism>
<gene>
    <name evidence="6" type="ORF">Lwal_1463</name>
</gene>
<dbReference type="Gene3D" id="1.10.287.470">
    <property type="entry name" value="Helix hairpin bin"/>
    <property type="match status" value="2"/>
</dbReference>
<accession>A0A0W1ADI4</accession>
<sequence length="313" mass="35334">MYLKSILTIITLFLISACGNNNHRQFTGYVEGENIYLASPFYGTLEQLAVMRGQLVKRGQLLFSLDKNPQQITIASIEAELQQAKNTLDDIKKPRREPEISAIKAQIEQTEALIKLAQIRVNRFQQLYTKQASDKDSLDAAIATLQQQQELKSQYESNLALAQMGNRDDQIKAQENQVKALSEKLKEAQWELSQKTVYAPADGQIFDTYYEPGELVAPQQAVLSLLTPETIRIEFFVPVDYIDNLKLGQKIRFDCIGGKSGNEAVISYISPEVEYLPPVVFSRENSEKLVFRVKAQINDAFLFKPGQPVVVNV</sequence>
<evidence type="ECO:0000256" key="2">
    <source>
        <dbReference type="ARBA" id="ARBA00009477"/>
    </source>
</evidence>
<keyword evidence="3 4" id="KW-0175">Coiled coil</keyword>
<evidence type="ECO:0000259" key="5">
    <source>
        <dbReference type="Pfam" id="PF25917"/>
    </source>
</evidence>
<evidence type="ECO:0000256" key="4">
    <source>
        <dbReference type="SAM" id="Coils"/>
    </source>
</evidence>
<keyword evidence="7" id="KW-1185">Reference proteome</keyword>
<dbReference type="RefSeq" id="WP_058480161.1">
    <property type="nucleotide sequence ID" value="NZ_CAAAIQ010000016.1"/>
</dbReference>
<name>A0A0W1ADI4_9GAMM</name>
<dbReference type="InterPro" id="IPR050465">
    <property type="entry name" value="UPF0194_transport"/>
</dbReference>
<comment type="similarity">
    <text evidence="2">Belongs to the membrane fusion protein (MFP) (TC 8.A.1) family.</text>
</comment>
<dbReference type="AlphaFoldDB" id="A0A0W1ADI4"/>
<dbReference type="Gene3D" id="2.40.50.100">
    <property type="match status" value="2"/>
</dbReference>
<evidence type="ECO:0000256" key="1">
    <source>
        <dbReference type="ARBA" id="ARBA00004196"/>
    </source>
</evidence>
<reference evidence="6 7" key="1">
    <citation type="submission" date="2015-11" db="EMBL/GenBank/DDBJ databases">
        <title>Genomic analysis of 38 Legionella species identifies large and diverse effector repertoires.</title>
        <authorList>
            <person name="Burstein D."/>
            <person name="Amaro F."/>
            <person name="Zusman T."/>
            <person name="Lifshitz Z."/>
            <person name="Cohen O."/>
            <person name="Gilbert J.A."/>
            <person name="Pupko T."/>
            <person name="Shuman H.A."/>
            <person name="Segal G."/>
        </authorList>
    </citation>
    <scope>NUCLEOTIDE SEQUENCE [LARGE SCALE GENOMIC DNA]</scope>
    <source>
        <strain evidence="6 7">ATCC 51914</strain>
    </source>
</reference>
<dbReference type="Pfam" id="PF25917">
    <property type="entry name" value="BSH_RND"/>
    <property type="match status" value="1"/>
</dbReference>
<dbReference type="OrthoDB" id="8558741at2"/>
<dbReference type="Proteomes" id="UP000054729">
    <property type="component" value="Unassembled WGS sequence"/>
</dbReference>
<dbReference type="Gene3D" id="2.40.30.170">
    <property type="match status" value="1"/>
</dbReference>
<dbReference type="PATRIC" id="fig|66969.6.peg.1600"/>
<dbReference type="STRING" id="66969.Lwal_1463"/>
<proteinExistence type="inferred from homology"/>
<feature type="coiled-coil region" evidence="4">
    <location>
        <begin position="100"/>
        <end position="191"/>
    </location>
</feature>
<dbReference type="PROSITE" id="PS51257">
    <property type="entry name" value="PROKAR_LIPOPROTEIN"/>
    <property type="match status" value="1"/>
</dbReference>
<dbReference type="GO" id="GO:0030313">
    <property type="term" value="C:cell envelope"/>
    <property type="evidence" value="ECO:0007669"/>
    <property type="project" value="UniProtKB-SubCell"/>
</dbReference>
<dbReference type="InterPro" id="IPR058625">
    <property type="entry name" value="MdtA-like_BSH"/>
</dbReference>
<feature type="domain" description="Multidrug resistance protein MdtA-like barrel-sandwich hybrid" evidence="5">
    <location>
        <begin position="43"/>
        <end position="221"/>
    </location>
</feature>
<evidence type="ECO:0000313" key="6">
    <source>
        <dbReference type="EMBL" id="KTD79391.1"/>
    </source>
</evidence>
<dbReference type="EMBL" id="LNZB01000036">
    <property type="protein sequence ID" value="KTD79391.1"/>
    <property type="molecule type" value="Genomic_DNA"/>
</dbReference>
<comment type="subcellular location">
    <subcellularLocation>
        <location evidence="1">Cell envelope</location>
    </subcellularLocation>
</comment>
<dbReference type="PANTHER" id="PTHR32347">
    <property type="entry name" value="EFFLUX SYSTEM COMPONENT YKNX-RELATED"/>
    <property type="match status" value="1"/>
</dbReference>
<dbReference type="SUPFAM" id="SSF111369">
    <property type="entry name" value="HlyD-like secretion proteins"/>
    <property type="match status" value="2"/>
</dbReference>
<evidence type="ECO:0000313" key="7">
    <source>
        <dbReference type="Proteomes" id="UP000054729"/>
    </source>
</evidence>